<feature type="domain" description="MBG" evidence="3">
    <location>
        <begin position="1192"/>
        <end position="1267"/>
    </location>
</feature>
<feature type="domain" description="MBG" evidence="2">
    <location>
        <begin position="1445"/>
        <end position="1531"/>
    </location>
</feature>
<accession>A0A0R2MGU8</accession>
<feature type="domain" description="MBG" evidence="3">
    <location>
        <begin position="2070"/>
        <end position="2143"/>
    </location>
</feature>
<feature type="compositionally biased region" description="Basic and acidic residues" evidence="1">
    <location>
        <begin position="2828"/>
        <end position="2837"/>
    </location>
</feature>
<feature type="compositionally biased region" description="Basic and acidic residues" evidence="1">
    <location>
        <begin position="2357"/>
        <end position="2373"/>
    </location>
</feature>
<feature type="region of interest" description="Disordered" evidence="1">
    <location>
        <begin position="3402"/>
        <end position="3422"/>
    </location>
</feature>
<proteinExistence type="predicted"/>
<feature type="domain" description="MBG" evidence="2">
    <location>
        <begin position="1008"/>
        <end position="1107"/>
    </location>
</feature>
<feature type="compositionally biased region" description="Polar residues" evidence="1">
    <location>
        <begin position="3001"/>
        <end position="3014"/>
    </location>
</feature>
<feature type="region of interest" description="Disordered" evidence="1">
    <location>
        <begin position="2860"/>
        <end position="2887"/>
    </location>
</feature>
<feature type="region of interest" description="Disordered" evidence="1">
    <location>
        <begin position="2959"/>
        <end position="2983"/>
    </location>
</feature>
<feature type="compositionally biased region" description="Basic and acidic residues" evidence="1">
    <location>
        <begin position="2455"/>
        <end position="2474"/>
    </location>
</feature>
<feature type="domain" description="MBG" evidence="3">
    <location>
        <begin position="2242"/>
        <end position="2314"/>
    </location>
</feature>
<feature type="region of interest" description="Disordered" evidence="1">
    <location>
        <begin position="2773"/>
        <end position="2796"/>
    </location>
</feature>
<dbReference type="InterPro" id="IPR041277">
    <property type="entry name" value="MBG_Lactobacillales"/>
</dbReference>
<evidence type="ECO:0008006" key="6">
    <source>
        <dbReference type="Google" id="ProtNLM"/>
    </source>
</evidence>
<feature type="region of interest" description="Disordered" evidence="1">
    <location>
        <begin position="3364"/>
        <end position="3390"/>
    </location>
</feature>
<keyword evidence="5" id="KW-1185">Reference proteome</keyword>
<evidence type="ECO:0000313" key="4">
    <source>
        <dbReference type="EMBL" id="KRO11037.1"/>
    </source>
</evidence>
<dbReference type="EMBL" id="JQCL01000057">
    <property type="protein sequence ID" value="KRO11037.1"/>
    <property type="molecule type" value="Genomic_DNA"/>
</dbReference>
<feature type="compositionally biased region" description="Polar residues" evidence="1">
    <location>
        <begin position="3403"/>
        <end position="3422"/>
    </location>
</feature>
<name>A0A0R2MGU8_9LACO</name>
<feature type="compositionally biased region" description="Low complexity" evidence="1">
    <location>
        <begin position="77"/>
        <end position="100"/>
    </location>
</feature>
<feature type="compositionally biased region" description="Basic and acidic residues" evidence="1">
    <location>
        <begin position="3152"/>
        <end position="3162"/>
    </location>
</feature>
<feature type="compositionally biased region" description="Basic and acidic residues" evidence="1">
    <location>
        <begin position="2684"/>
        <end position="2696"/>
    </location>
</feature>
<dbReference type="SUPFAM" id="SSF49899">
    <property type="entry name" value="Concanavalin A-like lectins/glucanases"/>
    <property type="match status" value="1"/>
</dbReference>
<feature type="region of interest" description="Disordered" evidence="1">
    <location>
        <begin position="2586"/>
        <end position="2609"/>
    </location>
</feature>
<feature type="region of interest" description="Disordered" evidence="1">
    <location>
        <begin position="77"/>
        <end position="190"/>
    </location>
</feature>
<feature type="domain" description="MBG" evidence="2">
    <location>
        <begin position="1275"/>
        <end position="1355"/>
    </location>
</feature>
<feature type="region of interest" description="Disordered" evidence="1">
    <location>
        <begin position="3145"/>
        <end position="3166"/>
    </location>
</feature>
<sequence>MKIVSLTIKLSAGDSSSLKKERENLKQKIANQSIKKNFILYKGHTGWKIKTRLFGTLLVGLSAMTIAESVGTVNAHAATEASPSEDASPAPAPKTTGTATLKGSNTDETPSSQESSSQESGSQAPASQESGSQASGSQVPASSQESGSQAPASQEPVSQAPTNKESGSQAPANKKSGSQASASEELTIQAPASRRLATRALAANLSIAPASMRIAPESFSLDSVATDTTNDAATYQTLTPGQTVEVGKTDGSGVTLSGSQVLDHFTNTVQNYSSATITPEVTAANTVTSPADANGVWQLTTNGKHPYIDPDHPQYPTTATGPQVAHVSFENDIDFEHNFTMTGALGIGTKALGGADGVGIVFAPGDPKHATEGKKGGNLGLGGLDNAFAFVYDDHHNDGTDDTKVVDPGSGAYFGWRSTDANGAIQNVTNSNDWKAANALSLNDRVVNPLNNFTMTYDAGTKLLSITIGGQEFTRTISDTSTGYSISIAASTGQDKNDYSAKIDSFTYTPKTASVNVTVADTTVGDTQVSTTTPVTANIGDTIYVFSTKAAAERAVAADSNLDPKLVTVIPASTTNNVYVIDGDKAATGNGAVHYINDDSSIADGAYYSYTVTGDASQALTVPISQAFTANVTPVDSVTGDPIPGMDPIQVNSVAGKSVVIQVPGYTPVTVKLDAPAAGETVVNEKVKINTGTTPSTATDVANPIEHYYTAAGETIDGTPVTANVTVGTNQSVTDALNATPIGEDGKPVTDGSTPAYTWSTVSNASATDSTDSTAPQDSKSILVPTKVTLDKWLQKAKDNQAKADDYQKKTQAVYDKFVGLTGITQEQKAAAQQLLDSVNDMYAQLSTDNATAKDALQAAEDATDPETIFEKGQAGYGALANMDDTMTTFQNDLDNLTATNDATVASLATFISWSRDYGQTLGFPDVTVGDGFGATLTQAQKDGFNNPDYYYYVNATDSDTHVTPKDAGTYYFKLTDDGRTYLKSLTTNTNAGLYTSAALTINPVDVTPTLTDSSLQYGGVAGILPLANINYHLGTVAGDDDPALKITQDDFEIDDANNNKVEINQLQVGGKYTIRYTNDAQATLKADKNYNFTFDKTSTATLTVTPREVLIVAANVKKTYGDTDPAALSLDNDSAKAALVNGDDVSSLGANLTRETGENAGSYKISGTATANKNYAVTVRDGKFTIAQKAITVKANNVSVDYDGTAHQVDQLGFTIPDGALVGTDTAADLDVTLTPSAETNAGTYTISGTSTAANYAVTVEDGTLTIAQKAATVTANAATVGYGDALPTLTVTNSDTGLKTTLDNTDFEIFDNKAKAVATGQLQAGGDYTIRLTQAAQDSLNTANPNYKLSFGTDVLTVNKKPITVQINNVDATYDGAAHGANGFSISKDDKLVDGDSDDALGVTLDPISETDAGTYTITGKTDSANYDVTVNDGTLTIAQKAATITADAATVGYGNALPTLTVTNSDTGLKTTLDNTDFEIFDNKANAVATGQLQAGGDYTIRLTQAAQGSLTKDNPNYKLSFGENKLTVTQRAITVHIEDGGKDYGVTTDPALTFTIPATTAAGQTNGTLVDPDTQDALGVTLTRENGNDAGSYNITGTASNDGNYKVSIENDGTFTIAPIAGTATVADTSVVYGDALSDDKVTVNGTDTSELSADNFEIVDTKTKSVVTADKLQVNGSYTVQLTQKAQDALSKANPNYTLSFAAGGLTVTKRPITVQVNNVTTTYDGKAHGANGFVVATDVSNNALVDGDSDNALGVTLNPISETDAGTYTITGKADSANYDVTLKDGALNITQADGNVVVTGTSVVYGDSLPSLLVSVHGAAAIEMSADNFEIVDTKTKSIVTADKLQVNGTYTVQLTKVAQNKLSKDNSNYKLSFGTDAALTVTKRPITVQINNVTTTYDGAVHGSNGFIVATDVPNNALVDGDSNGALSVTLNPISETNVGSYTISGKADSANYDVTLKDGALNITQADGNVAVTGTSVVYGDSLPSLSVSVNGAADSELSADNFEIVDTKTNAVVTADKLQVNGSYKVRLTQKAQDTLSDANSNYKLSFGTDAALTVTKRPITVQINNVETTYDGTAHGSNGFSIAKDDKLVDGDNDDALSITLNPISETNVGSYTITGKNDSANYDVTLKDGTLKIDQKAGNVAVTGTSVVYGDSLPSLLVSVNGATANKLSADSFEIVDTKTKSVVTASQLQAGGSYTVQLTQKAQDTLSDANGNYNLSFGTDVLTVTKRPVTVQVSDQQSYAGEANPQNDAKLTSGAFKDGEGVTDLNLTYSEPTNPAVGSYTIDATNGNANYDVKVLSGQLTVLGKEKDAAGTTTITEKDSAGNVVKIDKQWPDGSHTTYTYDPATDKRTVSEQKDGKPVGEQELNPAPAKVTLSDDTNTSTTVTLDPETKQPVFEHDTTQTAGDTTTTKDADGNVVKVVKQWPDGNQTTYTYDPISGNRAVTEQKDGKPVDQQKITSDDAKTTLSSGDDVKTIVDTGKPGSQPTFEHDTTQTTTDDAGNVTATTKDDAGNVIDVTKQWTDGSTTKYTYDPATGKQNVTEQKDGKTVDQKTIIPDAPKATLSTGNGVETIVNAPKPGAEPTFDHETTQTTGDTTTTKDANGNVIKVVKQWPDDSQTTYTYDPASGDRTVTEQKDGKTNAQPIAKDTNKATVSAVDGAKTIVNAGQPGSQPTFEHDTTQTTKDDAGNVTATTKDDAGNVIDVTKQWNDGSTTKYTYDPATKTQTVTEQKDGKTVDNKTITPDDPTATLKSGDGVKTIVDATEPGAEPTFDHETTKTDGDTTTTKDADGNVIKVVKQWPDDSQTTYTYDPTTGNRTVTEQRDGKTVDQKTFGTDPAKETLASGDGVKTIVNAGQPGSQPTFEHDTTQTTTDDAGNVTATTKDDAGNVIDVTKQWTDGSATTYTYDPATKTQTVTEQKDGKTVDQKTITPDAPKATLSTGNGVETIVNAPKPGAEPTFDHETTKTTGDTTTTKDADGNVIKVVKQWPDDSQTTYTYDPTTGNRTVTEQKDGKTVDQKTFGTNPATETLASGDGVKTIVNAGKPGAEPTFEHDTTKTTTDKAGNITTTTKDAGGNVIEVTKQWTDGSKTIYTSDPTTGKQTVTEQKDGKTVDEKTITPNAKATLASGNGAETIVTAGEPGTEPTFEHDATKTTTDKSGNVTTTTKDANGNVIKVTEQWTDGSVTTYTYDPVTGKRVVTEQRDGKVVDQQTIDPDATKATLSSGVGVETIVNAGQPGSQPTFEHETIKTTTDKSGNVTATTTDANGNAVKVAKQWTDGSKTIYTYDPATGKRTVTEQRDGKTVDQQTIDPNASQATLVDGAGGKVIVNFGKAGAEPSFTRQLAAQTGRRQVTVQKAGINQGKRANKQAKPADQGKKNVQSATANEVAGDVAVTGRVRSQQKAKSNQKQTELPQTGQKNENVLAEIGVVLLALLAVPFIRRRSH</sequence>
<dbReference type="Pfam" id="PF18676">
    <property type="entry name" value="MBG_2"/>
    <property type="match status" value="5"/>
</dbReference>
<feature type="domain" description="MBG" evidence="3">
    <location>
        <begin position="1112"/>
        <end position="1186"/>
    </location>
</feature>
<feature type="domain" description="MBG" evidence="2">
    <location>
        <begin position="1991"/>
        <end position="2067"/>
    </location>
</feature>
<comment type="caution">
    <text evidence="4">The sequence shown here is derived from an EMBL/GenBank/DDBJ whole genome shotgun (WGS) entry which is preliminary data.</text>
</comment>
<dbReference type="Gene3D" id="3.10.430.110">
    <property type="match status" value="6"/>
</dbReference>
<feature type="region of interest" description="Disordered" evidence="1">
    <location>
        <begin position="2633"/>
        <end position="2652"/>
    </location>
</feature>
<feature type="compositionally biased region" description="Low complexity" evidence="1">
    <location>
        <begin position="110"/>
        <end position="138"/>
    </location>
</feature>
<feature type="compositionally biased region" description="Polar residues" evidence="1">
    <location>
        <begin position="139"/>
        <end position="186"/>
    </location>
</feature>
<feature type="domain" description="MBG" evidence="2">
    <location>
        <begin position="2174"/>
        <end position="2234"/>
    </location>
</feature>
<feature type="domain" description="MBG" evidence="3">
    <location>
        <begin position="1537"/>
        <end position="1620"/>
    </location>
</feature>
<dbReference type="InterPro" id="IPR013320">
    <property type="entry name" value="ConA-like_dom_sf"/>
</dbReference>
<feature type="region of interest" description="Disordered" evidence="1">
    <location>
        <begin position="2346"/>
        <end position="2397"/>
    </location>
</feature>
<dbReference type="Proteomes" id="UP000051783">
    <property type="component" value="Unassembled WGS sequence"/>
</dbReference>
<dbReference type="PATRIC" id="fig|942150.3.peg.2845"/>
<feature type="compositionally biased region" description="Polar residues" evidence="1">
    <location>
        <begin position="2387"/>
        <end position="2397"/>
    </location>
</feature>
<feature type="compositionally biased region" description="Basic and acidic residues" evidence="1">
    <location>
        <begin position="2779"/>
        <end position="2796"/>
    </location>
</feature>
<feature type="compositionally biased region" description="Low complexity" evidence="1">
    <location>
        <begin position="2599"/>
        <end position="2609"/>
    </location>
</feature>
<gene>
    <name evidence="4" type="ORF">IV64_GL002734</name>
</gene>
<dbReference type="Pfam" id="PF17883">
    <property type="entry name" value="MBG"/>
    <property type="match status" value="6"/>
</dbReference>
<feature type="region of interest" description="Disordered" evidence="1">
    <location>
        <begin position="2814"/>
        <end position="2846"/>
    </location>
</feature>
<dbReference type="InterPro" id="IPR041286">
    <property type="entry name" value="MBG_2"/>
</dbReference>
<feature type="region of interest" description="Disordered" evidence="1">
    <location>
        <begin position="2452"/>
        <end position="2517"/>
    </location>
</feature>
<evidence type="ECO:0000259" key="2">
    <source>
        <dbReference type="Pfam" id="PF17883"/>
    </source>
</evidence>
<evidence type="ECO:0000313" key="5">
    <source>
        <dbReference type="Proteomes" id="UP000051783"/>
    </source>
</evidence>
<feature type="compositionally biased region" description="Polar residues" evidence="1">
    <location>
        <begin position="2814"/>
        <end position="2827"/>
    </location>
</feature>
<evidence type="ECO:0000259" key="3">
    <source>
        <dbReference type="Pfam" id="PF18676"/>
    </source>
</evidence>
<feature type="region of interest" description="Disordered" evidence="1">
    <location>
        <begin position="3001"/>
        <end position="3024"/>
    </location>
</feature>
<feature type="domain" description="MBG" evidence="2">
    <location>
        <begin position="1644"/>
        <end position="1713"/>
    </location>
</feature>
<protein>
    <recommendedName>
        <fullName evidence="6">Gram-positive cocci surface proteins LPxTG domain-containing protein</fullName>
    </recommendedName>
</protein>
<feature type="region of interest" description="Disordered" evidence="1">
    <location>
        <begin position="2674"/>
        <end position="2696"/>
    </location>
</feature>
<dbReference type="STRING" id="942150.IV64_GL002734"/>
<reference evidence="4 5" key="1">
    <citation type="journal article" date="2015" name="Genome Announc.">
        <title>Expanding the biotechnology potential of lactobacilli through comparative genomics of 213 strains and associated genera.</title>
        <authorList>
            <person name="Sun Z."/>
            <person name="Harris H.M."/>
            <person name="McCann A."/>
            <person name="Guo C."/>
            <person name="Argimon S."/>
            <person name="Zhang W."/>
            <person name="Yang X."/>
            <person name="Jeffery I.B."/>
            <person name="Cooney J.C."/>
            <person name="Kagawa T.F."/>
            <person name="Liu W."/>
            <person name="Song Y."/>
            <person name="Salvetti E."/>
            <person name="Wrobel A."/>
            <person name="Rasinkangas P."/>
            <person name="Parkhill J."/>
            <person name="Rea M.C."/>
            <person name="O'Sullivan O."/>
            <person name="Ritari J."/>
            <person name="Douillard F.P."/>
            <person name="Paul Ross R."/>
            <person name="Yang R."/>
            <person name="Briner A.E."/>
            <person name="Felis G.E."/>
            <person name="de Vos W.M."/>
            <person name="Barrangou R."/>
            <person name="Klaenhammer T.R."/>
            <person name="Caufield P.W."/>
            <person name="Cui Y."/>
            <person name="Zhang H."/>
            <person name="O'Toole P.W."/>
        </authorList>
    </citation>
    <scope>NUCLEOTIDE SEQUENCE [LARGE SCALE GENOMIC DNA]</scope>
    <source>
        <strain evidence="4 5">LMG 26013</strain>
    </source>
</reference>
<evidence type="ECO:0000256" key="1">
    <source>
        <dbReference type="SAM" id="MobiDB-lite"/>
    </source>
</evidence>
<organism evidence="4 5">
    <name type="scientific">Lactiplantibacillus xiangfangensis</name>
    <dbReference type="NCBI Taxonomy" id="942150"/>
    <lineage>
        <taxon>Bacteria</taxon>
        <taxon>Bacillati</taxon>
        <taxon>Bacillota</taxon>
        <taxon>Bacilli</taxon>
        <taxon>Lactobacillales</taxon>
        <taxon>Lactobacillaceae</taxon>
        <taxon>Lactiplantibacillus</taxon>
    </lineage>
</organism>
<feature type="compositionally biased region" description="Basic and acidic residues" evidence="1">
    <location>
        <begin position="3015"/>
        <end position="3024"/>
    </location>
</feature>